<evidence type="ECO:0000313" key="2">
    <source>
        <dbReference type="EMBL" id="VEL39761.1"/>
    </source>
</evidence>
<protein>
    <submittedName>
        <fullName evidence="2">Uncharacterized protein</fullName>
    </submittedName>
</protein>
<dbReference type="EMBL" id="CAAALY010262468">
    <property type="protein sequence ID" value="VEL39761.1"/>
    <property type="molecule type" value="Genomic_DNA"/>
</dbReference>
<sequence>MFWHRVQTDMASGAIGERDKGSLPHKCMETLIDLNRLDSGHPHKSPSLDSTEGKKCPIPGIRVDAIE</sequence>
<name>A0A3S5BBR6_9PLAT</name>
<gene>
    <name evidence="2" type="ORF">PXEA_LOCUS33201</name>
</gene>
<accession>A0A3S5BBR6</accession>
<evidence type="ECO:0000256" key="1">
    <source>
        <dbReference type="SAM" id="MobiDB-lite"/>
    </source>
</evidence>
<keyword evidence="3" id="KW-1185">Reference proteome</keyword>
<organism evidence="2 3">
    <name type="scientific">Protopolystoma xenopodis</name>
    <dbReference type="NCBI Taxonomy" id="117903"/>
    <lineage>
        <taxon>Eukaryota</taxon>
        <taxon>Metazoa</taxon>
        <taxon>Spiralia</taxon>
        <taxon>Lophotrochozoa</taxon>
        <taxon>Platyhelminthes</taxon>
        <taxon>Monogenea</taxon>
        <taxon>Polyopisthocotylea</taxon>
        <taxon>Polystomatidea</taxon>
        <taxon>Polystomatidae</taxon>
        <taxon>Protopolystoma</taxon>
    </lineage>
</organism>
<reference evidence="2" key="1">
    <citation type="submission" date="2018-11" db="EMBL/GenBank/DDBJ databases">
        <authorList>
            <consortium name="Pathogen Informatics"/>
        </authorList>
    </citation>
    <scope>NUCLEOTIDE SEQUENCE</scope>
</reference>
<evidence type="ECO:0000313" key="3">
    <source>
        <dbReference type="Proteomes" id="UP000784294"/>
    </source>
</evidence>
<comment type="caution">
    <text evidence="2">The sequence shown here is derived from an EMBL/GenBank/DDBJ whole genome shotgun (WGS) entry which is preliminary data.</text>
</comment>
<dbReference type="AlphaFoldDB" id="A0A3S5BBR6"/>
<dbReference type="Proteomes" id="UP000784294">
    <property type="component" value="Unassembled WGS sequence"/>
</dbReference>
<proteinExistence type="predicted"/>
<feature type="region of interest" description="Disordered" evidence="1">
    <location>
        <begin position="36"/>
        <end position="67"/>
    </location>
</feature>